<sequence length="208" mass="24338">MEPIDDLETPVKEETKEPKTPRERLYKWATEGEDNIMYEFLFKFMIGKTFEAVREHFMSLAKEAEMDLASNILDQMMVYAGAETMFSGPITTQVASHSLLPKYIRVPKQTNQLDCGVYVLKYLEMVNPTDWARRFYKIPPWSEDELADFREKIVEYILLHHDNFYRTKAVEATEPRQRTTRPSRTLQSPYTQLNSSDLASGNAKHKKK</sequence>
<comment type="caution">
    <text evidence="6">The sequence shown here is derived from an EMBL/GenBank/DDBJ whole genome shotgun (WGS) entry which is preliminary data.</text>
</comment>
<gene>
    <name evidence="6" type="ORF">PIB30_064130</name>
</gene>
<dbReference type="PROSITE" id="PS50600">
    <property type="entry name" value="ULP_PROTEASE"/>
    <property type="match status" value="1"/>
</dbReference>
<feature type="compositionally biased region" description="Polar residues" evidence="4">
    <location>
        <begin position="180"/>
        <end position="199"/>
    </location>
</feature>
<evidence type="ECO:0000313" key="6">
    <source>
        <dbReference type="EMBL" id="MED6198226.1"/>
    </source>
</evidence>
<dbReference type="Proteomes" id="UP001341840">
    <property type="component" value="Unassembled WGS sequence"/>
</dbReference>
<dbReference type="InterPro" id="IPR038765">
    <property type="entry name" value="Papain-like_cys_pep_sf"/>
</dbReference>
<evidence type="ECO:0000313" key="7">
    <source>
        <dbReference type="Proteomes" id="UP001341840"/>
    </source>
</evidence>
<dbReference type="EMBL" id="JASCZI010212069">
    <property type="protein sequence ID" value="MED6198226.1"/>
    <property type="molecule type" value="Genomic_DNA"/>
</dbReference>
<dbReference type="Gene3D" id="1.10.418.20">
    <property type="match status" value="1"/>
</dbReference>
<protein>
    <recommendedName>
        <fullName evidence="5">Ubiquitin-like protease family profile domain-containing protein</fullName>
    </recommendedName>
</protein>
<evidence type="ECO:0000259" key="5">
    <source>
        <dbReference type="PROSITE" id="PS50600"/>
    </source>
</evidence>
<organism evidence="6 7">
    <name type="scientific">Stylosanthes scabra</name>
    <dbReference type="NCBI Taxonomy" id="79078"/>
    <lineage>
        <taxon>Eukaryota</taxon>
        <taxon>Viridiplantae</taxon>
        <taxon>Streptophyta</taxon>
        <taxon>Embryophyta</taxon>
        <taxon>Tracheophyta</taxon>
        <taxon>Spermatophyta</taxon>
        <taxon>Magnoliopsida</taxon>
        <taxon>eudicotyledons</taxon>
        <taxon>Gunneridae</taxon>
        <taxon>Pentapetalae</taxon>
        <taxon>rosids</taxon>
        <taxon>fabids</taxon>
        <taxon>Fabales</taxon>
        <taxon>Fabaceae</taxon>
        <taxon>Papilionoideae</taxon>
        <taxon>50 kb inversion clade</taxon>
        <taxon>dalbergioids sensu lato</taxon>
        <taxon>Dalbergieae</taxon>
        <taxon>Pterocarpus clade</taxon>
        <taxon>Stylosanthes</taxon>
    </lineage>
</organism>
<evidence type="ECO:0000256" key="4">
    <source>
        <dbReference type="SAM" id="MobiDB-lite"/>
    </source>
</evidence>
<dbReference type="InterPro" id="IPR003653">
    <property type="entry name" value="Peptidase_C48_C"/>
</dbReference>
<keyword evidence="3" id="KW-0378">Hydrolase</keyword>
<proteinExistence type="inferred from homology"/>
<keyword evidence="7" id="KW-1185">Reference proteome</keyword>
<evidence type="ECO:0000256" key="3">
    <source>
        <dbReference type="ARBA" id="ARBA00022801"/>
    </source>
</evidence>
<evidence type="ECO:0000256" key="1">
    <source>
        <dbReference type="ARBA" id="ARBA00005234"/>
    </source>
</evidence>
<dbReference type="SUPFAM" id="SSF54001">
    <property type="entry name" value="Cysteine proteinases"/>
    <property type="match status" value="1"/>
</dbReference>
<keyword evidence="2" id="KW-0645">Protease</keyword>
<comment type="similarity">
    <text evidence="1">Belongs to the peptidase C48 family.</text>
</comment>
<feature type="region of interest" description="Disordered" evidence="4">
    <location>
        <begin position="170"/>
        <end position="208"/>
    </location>
</feature>
<evidence type="ECO:0000256" key="2">
    <source>
        <dbReference type="ARBA" id="ARBA00022670"/>
    </source>
</evidence>
<reference evidence="6 7" key="1">
    <citation type="journal article" date="2023" name="Plants (Basel)">
        <title>Bridging the Gap: Combining Genomics and Transcriptomics Approaches to Understand Stylosanthes scabra, an Orphan Legume from the Brazilian Caatinga.</title>
        <authorList>
            <person name="Ferreira-Neto J.R.C."/>
            <person name="da Silva M.D."/>
            <person name="Binneck E."/>
            <person name="de Melo N.F."/>
            <person name="da Silva R.H."/>
            <person name="de Melo A.L.T.M."/>
            <person name="Pandolfi V."/>
            <person name="Bustamante F.O."/>
            <person name="Brasileiro-Vidal A.C."/>
            <person name="Benko-Iseppon A.M."/>
        </authorList>
    </citation>
    <scope>NUCLEOTIDE SEQUENCE [LARGE SCALE GENOMIC DNA]</scope>
    <source>
        <tissue evidence="6">Leaves</tissue>
    </source>
</reference>
<name>A0ABU6XK41_9FABA</name>
<feature type="compositionally biased region" description="Basic and acidic residues" evidence="4">
    <location>
        <begin position="9"/>
        <end position="21"/>
    </location>
</feature>
<feature type="region of interest" description="Disordered" evidence="4">
    <location>
        <begin position="1"/>
        <end position="21"/>
    </location>
</feature>
<accession>A0ABU6XK41</accession>
<feature type="domain" description="Ubiquitin-like protease family profile" evidence="5">
    <location>
        <begin position="1"/>
        <end position="126"/>
    </location>
</feature>